<keyword evidence="2" id="KW-1185">Reference proteome</keyword>
<dbReference type="AlphaFoldDB" id="A0A2Z6NJI9"/>
<dbReference type="EMBL" id="DF974054">
    <property type="protein sequence ID" value="GAU44564.1"/>
    <property type="molecule type" value="Genomic_DNA"/>
</dbReference>
<proteinExistence type="predicted"/>
<reference evidence="2" key="1">
    <citation type="journal article" date="2017" name="Front. Plant Sci.">
        <title>Climate Clever Clovers: New Paradigm to Reduce the Environmental Footprint of Ruminants by Breeding Low Methanogenic Forages Utilizing Haplotype Variation.</title>
        <authorList>
            <person name="Kaur P."/>
            <person name="Appels R."/>
            <person name="Bayer P.E."/>
            <person name="Keeble-Gagnere G."/>
            <person name="Wang J."/>
            <person name="Hirakawa H."/>
            <person name="Shirasawa K."/>
            <person name="Vercoe P."/>
            <person name="Stefanova K."/>
            <person name="Durmic Z."/>
            <person name="Nichols P."/>
            <person name="Revell C."/>
            <person name="Isobe S.N."/>
            <person name="Edwards D."/>
            <person name="Erskine W."/>
        </authorList>
    </citation>
    <scope>NUCLEOTIDE SEQUENCE [LARGE SCALE GENOMIC DNA]</scope>
    <source>
        <strain evidence="2">cv. Daliak</strain>
    </source>
</reference>
<name>A0A2Z6NJI9_TRISU</name>
<gene>
    <name evidence="1" type="ORF">TSUD_367200</name>
</gene>
<sequence>MHILIKVTLKGLLHSEATVMPREVVVMTPCNSPTVNKENGALHAGGLGEKTHRWSCSKIPIN</sequence>
<organism evidence="1 2">
    <name type="scientific">Trifolium subterraneum</name>
    <name type="common">Subterranean clover</name>
    <dbReference type="NCBI Taxonomy" id="3900"/>
    <lineage>
        <taxon>Eukaryota</taxon>
        <taxon>Viridiplantae</taxon>
        <taxon>Streptophyta</taxon>
        <taxon>Embryophyta</taxon>
        <taxon>Tracheophyta</taxon>
        <taxon>Spermatophyta</taxon>
        <taxon>Magnoliopsida</taxon>
        <taxon>eudicotyledons</taxon>
        <taxon>Gunneridae</taxon>
        <taxon>Pentapetalae</taxon>
        <taxon>rosids</taxon>
        <taxon>fabids</taxon>
        <taxon>Fabales</taxon>
        <taxon>Fabaceae</taxon>
        <taxon>Papilionoideae</taxon>
        <taxon>50 kb inversion clade</taxon>
        <taxon>NPAAA clade</taxon>
        <taxon>Hologalegina</taxon>
        <taxon>IRL clade</taxon>
        <taxon>Trifolieae</taxon>
        <taxon>Trifolium</taxon>
    </lineage>
</organism>
<evidence type="ECO:0000313" key="2">
    <source>
        <dbReference type="Proteomes" id="UP000242715"/>
    </source>
</evidence>
<accession>A0A2Z6NJI9</accession>
<protein>
    <submittedName>
        <fullName evidence="1">Uncharacterized protein</fullName>
    </submittedName>
</protein>
<dbReference type="Proteomes" id="UP000242715">
    <property type="component" value="Unassembled WGS sequence"/>
</dbReference>
<evidence type="ECO:0000313" key="1">
    <source>
        <dbReference type="EMBL" id="GAU44564.1"/>
    </source>
</evidence>